<dbReference type="InterPro" id="IPR052901">
    <property type="entry name" value="Bact_TGase-like"/>
</dbReference>
<feature type="transmembrane region" description="Helical" evidence="2">
    <location>
        <begin position="183"/>
        <end position="200"/>
    </location>
</feature>
<dbReference type="PANTHER" id="PTHR42736">
    <property type="entry name" value="PROTEIN-GLUTAMINE GAMMA-GLUTAMYLTRANSFERASE"/>
    <property type="match status" value="1"/>
</dbReference>
<feature type="transmembrane region" description="Helical" evidence="2">
    <location>
        <begin position="157"/>
        <end position="176"/>
    </location>
</feature>
<name>A0A7D4PTC7_9MICO</name>
<accession>A0A7D4PTC7</accession>
<keyword evidence="2" id="KW-0472">Membrane</keyword>
<gene>
    <name evidence="4" type="ORF">HQM25_04710</name>
</gene>
<feature type="transmembrane region" description="Helical" evidence="2">
    <location>
        <begin position="68"/>
        <end position="88"/>
    </location>
</feature>
<dbReference type="InterPro" id="IPR021878">
    <property type="entry name" value="TgpA_N"/>
</dbReference>
<evidence type="ECO:0000313" key="5">
    <source>
        <dbReference type="Proteomes" id="UP000502498"/>
    </source>
</evidence>
<evidence type="ECO:0000313" key="4">
    <source>
        <dbReference type="EMBL" id="QKJ18753.1"/>
    </source>
</evidence>
<reference evidence="4 5" key="1">
    <citation type="submission" date="2020-05" db="EMBL/GenBank/DDBJ databases">
        <title>Strain PA2F3 complete genome.</title>
        <authorList>
            <person name="Kim Y.-S."/>
            <person name="Kim S.-J."/>
            <person name="Jung H.-k."/>
            <person name="Kim S.-E."/>
            <person name="Kim K.-H."/>
        </authorList>
    </citation>
    <scope>NUCLEOTIDE SEQUENCE [LARGE SCALE GENOMIC DNA]</scope>
    <source>
        <strain evidence="4 5">PA2F3</strain>
    </source>
</reference>
<dbReference type="AlphaFoldDB" id="A0A7D4PTC7"/>
<evidence type="ECO:0000259" key="3">
    <source>
        <dbReference type="SMART" id="SM00460"/>
    </source>
</evidence>
<protein>
    <submittedName>
        <fullName evidence="4">Transglutaminase domain-containing protein</fullName>
    </submittedName>
</protein>
<dbReference type="InterPro" id="IPR038765">
    <property type="entry name" value="Papain-like_cys_pep_sf"/>
</dbReference>
<proteinExistence type="predicted"/>
<dbReference type="Proteomes" id="UP000502498">
    <property type="component" value="Chromosome"/>
</dbReference>
<feature type="region of interest" description="Disordered" evidence="1">
    <location>
        <begin position="1"/>
        <end position="36"/>
    </location>
</feature>
<dbReference type="EMBL" id="CP054038">
    <property type="protein sequence ID" value="QKJ18753.1"/>
    <property type="molecule type" value="Genomic_DNA"/>
</dbReference>
<keyword evidence="2" id="KW-1133">Transmembrane helix</keyword>
<keyword evidence="2" id="KW-0812">Transmembrane</keyword>
<feature type="transmembrane region" description="Helical" evidence="2">
    <location>
        <begin position="206"/>
        <end position="224"/>
    </location>
</feature>
<dbReference type="Pfam" id="PF01841">
    <property type="entry name" value="Transglut_core"/>
    <property type="match status" value="1"/>
</dbReference>
<sequence>MSSADTGTIRVRAGDAAPGPGRLARGAGARSGRPARGARRSGQLMLAIGVFAAMASTLLPLVRVIEPGVWLLGAVVLVAAILVTGYIARSFRLPAVAVSLLETAVWVVFVTIVFLRETALLGILPTPDTVRAVPGMIESAMNDIVTGVAPLEAGADLGLMIVGAVGILTIIIDHVVITARMPMLAAVALVAVSLIPAIAVPLEPDVPAFVLLAASILFLVRAETASRETDAETEVERDEPAPRPSGVAATALGIGAVGVVVALALTPALPQPVIRAGSSEFGTGIGLDATLQLGSDLRRPREVEIMLVRSSAPVPQYLRAATLSAFDGEIWRPDEPRTVQLDGLADIARVGVDDDIPFVDYTTSVQITNLVSEYLPVTYPAVGVEGLDGQWAAAPYNRTVLSQGGGTQGQTYEVMTQVPRPSLEQIRQSDAALSDPLNDSTQLPGDLPPVIAELAATVTAEATTDYDRAIALQRWFRSNQFEYSLEAPVDDGFDGSGAEAIAQFLDVREGYCIHFAAAFALMARTLEMPSRIVVGYLPGVATATTVDAQTVYSVSTSRSHAWPEVYFDGIGWIGFEPTNSLGTPTAFSSAQTGPGGQQDPNSPTAGPTTGPTSTATLSPEQLEEQQAQGLGSGTDETTTAWPAIGAALAVLLVLSLPALLRELRRRRQLEQTRQGDVMAAWTLVQDAAVDLGIPVPASDSPRAFGSRLVGEYGAPAEAVSLLVESVERASYAPWGSQFWQGDAVAKAAEQVAAAVMAGESRARRLLALTVPRSLIIRPGSVYAATAHAGEHPVHVSRP</sequence>
<organism evidence="4 5">
    <name type="scientific">Microbacterium hominis</name>
    <dbReference type="NCBI Taxonomy" id="162426"/>
    <lineage>
        <taxon>Bacteria</taxon>
        <taxon>Bacillati</taxon>
        <taxon>Actinomycetota</taxon>
        <taxon>Actinomycetes</taxon>
        <taxon>Micrococcales</taxon>
        <taxon>Microbacteriaceae</taxon>
        <taxon>Microbacterium</taxon>
    </lineage>
</organism>
<dbReference type="SMART" id="SM00460">
    <property type="entry name" value="TGc"/>
    <property type="match status" value="1"/>
</dbReference>
<feature type="transmembrane region" description="Helical" evidence="2">
    <location>
        <begin position="640"/>
        <end position="660"/>
    </location>
</feature>
<evidence type="ECO:0000256" key="2">
    <source>
        <dbReference type="SAM" id="Phobius"/>
    </source>
</evidence>
<dbReference type="RefSeq" id="WP_172989194.1">
    <property type="nucleotide sequence ID" value="NZ_CP054038.1"/>
</dbReference>
<dbReference type="Gene3D" id="3.10.620.30">
    <property type="match status" value="1"/>
</dbReference>
<feature type="transmembrane region" description="Helical" evidence="2">
    <location>
        <begin position="44"/>
        <end position="62"/>
    </location>
</feature>
<feature type="region of interest" description="Disordered" evidence="1">
    <location>
        <begin position="583"/>
        <end position="636"/>
    </location>
</feature>
<dbReference type="Pfam" id="PF11992">
    <property type="entry name" value="TgpA_N"/>
    <property type="match status" value="1"/>
</dbReference>
<dbReference type="InterPro" id="IPR002931">
    <property type="entry name" value="Transglutaminase-like"/>
</dbReference>
<feature type="compositionally biased region" description="Low complexity" evidence="1">
    <location>
        <begin position="602"/>
        <end position="616"/>
    </location>
</feature>
<feature type="transmembrane region" description="Helical" evidence="2">
    <location>
        <begin position="95"/>
        <end position="115"/>
    </location>
</feature>
<feature type="compositionally biased region" description="Low complexity" evidence="1">
    <location>
        <begin position="14"/>
        <end position="35"/>
    </location>
</feature>
<feature type="transmembrane region" description="Helical" evidence="2">
    <location>
        <begin position="245"/>
        <end position="265"/>
    </location>
</feature>
<feature type="compositionally biased region" description="Polar residues" evidence="1">
    <location>
        <begin position="583"/>
        <end position="592"/>
    </location>
</feature>
<dbReference type="PANTHER" id="PTHR42736:SF1">
    <property type="entry name" value="PROTEIN-GLUTAMINE GAMMA-GLUTAMYLTRANSFERASE"/>
    <property type="match status" value="1"/>
</dbReference>
<feature type="domain" description="Transglutaminase-like" evidence="3">
    <location>
        <begin position="504"/>
        <end position="579"/>
    </location>
</feature>
<evidence type="ECO:0000256" key="1">
    <source>
        <dbReference type="SAM" id="MobiDB-lite"/>
    </source>
</evidence>
<dbReference type="SUPFAM" id="SSF54001">
    <property type="entry name" value="Cysteine proteinases"/>
    <property type="match status" value="1"/>
</dbReference>